<dbReference type="InterPro" id="IPR014371">
    <property type="entry name" value="Oat_ACAT_DAG_ARE"/>
</dbReference>
<evidence type="ECO:0000313" key="12">
    <source>
        <dbReference type="EMBL" id="EFO21241.1"/>
    </source>
</evidence>
<proteinExistence type="inferred from homology"/>
<dbReference type="GeneID" id="9944663"/>
<evidence type="ECO:0000256" key="2">
    <source>
        <dbReference type="ARBA" id="ARBA00005189"/>
    </source>
</evidence>
<comment type="subcellular location">
    <subcellularLocation>
        <location evidence="1">Endoplasmic reticulum membrane</location>
        <topology evidence="1">Multi-pass membrane protein</topology>
    </subcellularLocation>
</comment>
<keyword evidence="10 12" id="KW-0012">Acyltransferase</keyword>
<feature type="transmembrane region" description="Helical" evidence="11">
    <location>
        <begin position="148"/>
        <end position="166"/>
    </location>
</feature>
<dbReference type="CTD" id="9944663"/>
<reference evidence="12" key="1">
    <citation type="submission" date="2012-04" db="EMBL/GenBank/DDBJ databases">
        <title>The Genome Sequence of Loa loa.</title>
        <authorList>
            <consortium name="The Broad Institute Genome Sequencing Platform"/>
            <consortium name="Broad Institute Genome Sequencing Center for Infectious Disease"/>
            <person name="Nutman T.B."/>
            <person name="Fink D.L."/>
            <person name="Russ C."/>
            <person name="Young S."/>
            <person name="Zeng Q."/>
            <person name="Gargeya S."/>
            <person name="Alvarado L."/>
            <person name="Berlin A."/>
            <person name="Chapman S.B."/>
            <person name="Chen Z."/>
            <person name="Freedman E."/>
            <person name="Gellesch M."/>
            <person name="Goldberg J."/>
            <person name="Griggs A."/>
            <person name="Gujja S."/>
            <person name="Heilman E.R."/>
            <person name="Heiman D."/>
            <person name="Howarth C."/>
            <person name="Mehta T."/>
            <person name="Neiman D."/>
            <person name="Pearson M."/>
            <person name="Roberts A."/>
            <person name="Saif S."/>
            <person name="Shea T."/>
            <person name="Shenoy N."/>
            <person name="Sisk P."/>
            <person name="Stolte C."/>
            <person name="Sykes S."/>
            <person name="White J."/>
            <person name="Yandava C."/>
            <person name="Haas B."/>
            <person name="Henn M.R."/>
            <person name="Nusbaum C."/>
            <person name="Birren B."/>
        </authorList>
    </citation>
    <scope>NUCLEOTIDE SEQUENCE [LARGE SCALE GENOMIC DNA]</scope>
</reference>
<feature type="transmembrane region" description="Helical" evidence="11">
    <location>
        <begin position="54"/>
        <end position="72"/>
    </location>
</feature>
<dbReference type="OrthoDB" id="10039049at2759"/>
<dbReference type="InParanoid" id="A0A1S0TWB2"/>
<evidence type="ECO:0000256" key="1">
    <source>
        <dbReference type="ARBA" id="ARBA00004477"/>
    </source>
</evidence>
<protein>
    <recommendedName>
        <fullName evidence="4">diacylglycerol O-acyltransferase</fullName>
        <ecNumber evidence="4">2.3.1.20</ecNumber>
    </recommendedName>
</protein>
<keyword evidence="7" id="KW-0256">Endoplasmic reticulum</keyword>
<evidence type="ECO:0000256" key="5">
    <source>
        <dbReference type="ARBA" id="ARBA00022679"/>
    </source>
</evidence>
<dbReference type="AlphaFoldDB" id="A0A1S0TWB2"/>
<sequence length="219" mass="25719">MKRTAEFGCLTLIITALCQQWVTPLLRNSVEPFTAMNFSLCVERVLKLAVPNHVIWLISFYTAFHSLLNLIAELMEFADRQFYLDFWNAETLAVFWKTWNIPVHRWALRHIYRPMIFNGFSKMSAACAVFFVSAFFHEYLVSVPLHMFRFWAYLCMMAQIPLSIFTEKILKGGRLGNIVMWLSLILGQPLTILMYVHDWYVAQYPHSSKYVDAYHNVTI</sequence>
<evidence type="ECO:0000256" key="3">
    <source>
        <dbReference type="ARBA" id="ARBA00009010"/>
    </source>
</evidence>
<dbReference type="GO" id="GO:0019432">
    <property type="term" value="P:triglyceride biosynthetic process"/>
    <property type="evidence" value="ECO:0007669"/>
    <property type="project" value="TreeGrafter"/>
</dbReference>
<dbReference type="Pfam" id="PF03062">
    <property type="entry name" value="MBOAT"/>
    <property type="match status" value="1"/>
</dbReference>
<evidence type="ECO:0000256" key="7">
    <source>
        <dbReference type="ARBA" id="ARBA00022824"/>
    </source>
</evidence>
<keyword evidence="9 11" id="KW-0472">Membrane</keyword>
<evidence type="ECO:0000256" key="11">
    <source>
        <dbReference type="SAM" id="Phobius"/>
    </source>
</evidence>
<dbReference type="KEGG" id="loa:LOAG_07245"/>
<keyword evidence="6 11" id="KW-0812">Transmembrane</keyword>
<dbReference type="EC" id="2.3.1.20" evidence="4"/>
<keyword evidence="5 12" id="KW-0808">Transferase</keyword>
<dbReference type="PANTHER" id="PTHR10408">
    <property type="entry name" value="STEROL O-ACYLTRANSFERASE"/>
    <property type="match status" value="1"/>
</dbReference>
<dbReference type="GO" id="GO:0005789">
    <property type="term" value="C:endoplasmic reticulum membrane"/>
    <property type="evidence" value="ECO:0007669"/>
    <property type="project" value="UniProtKB-SubCell"/>
</dbReference>
<evidence type="ECO:0000256" key="9">
    <source>
        <dbReference type="ARBA" id="ARBA00023136"/>
    </source>
</evidence>
<dbReference type="OMA" id="DEFRSAN"/>
<feature type="transmembrane region" description="Helical" evidence="11">
    <location>
        <begin position="178"/>
        <end position="196"/>
    </location>
</feature>
<feature type="transmembrane region" description="Helical" evidence="11">
    <location>
        <begin position="115"/>
        <end position="136"/>
    </location>
</feature>
<comment type="pathway">
    <text evidence="2">Lipid metabolism.</text>
</comment>
<name>A0A1S0TWB2_LOALO</name>
<evidence type="ECO:0000256" key="4">
    <source>
        <dbReference type="ARBA" id="ARBA00013244"/>
    </source>
</evidence>
<comment type="similarity">
    <text evidence="3">Belongs to the membrane-bound acyltransferase family. Sterol o-acyltransferase subfamily.</text>
</comment>
<keyword evidence="8 11" id="KW-1133">Transmembrane helix</keyword>
<evidence type="ECO:0000256" key="10">
    <source>
        <dbReference type="ARBA" id="ARBA00023315"/>
    </source>
</evidence>
<evidence type="ECO:0000256" key="6">
    <source>
        <dbReference type="ARBA" id="ARBA00022692"/>
    </source>
</evidence>
<dbReference type="UniPathway" id="UPA00230"/>
<evidence type="ECO:0000256" key="8">
    <source>
        <dbReference type="ARBA" id="ARBA00022989"/>
    </source>
</evidence>
<gene>
    <name evidence="12" type="ORF">LOAG_07245</name>
</gene>
<dbReference type="InterPro" id="IPR004299">
    <property type="entry name" value="MBOAT_fam"/>
</dbReference>
<dbReference type="GO" id="GO:0004144">
    <property type="term" value="F:diacylglycerol O-acyltransferase activity"/>
    <property type="evidence" value="ECO:0007669"/>
    <property type="project" value="UniProtKB-EC"/>
</dbReference>
<organism evidence="12">
    <name type="scientific">Loa loa</name>
    <name type="common">Eye worm</name>
    <name type="synonym">Filaria loa</name>
    <dbReference type="NCBI Taxonomy" id="7209"/>
    <lineage>
        <taxon>Eukaryota</taxon>
        <taxon>Metazoa</taxon>
        <taxon>Ecdysozoa</taxon>
        <taxon>Nematoda</taxon>
        <taxon>Chromadorea</taxon>
        <taxon>Rhabditida</taxon>
        <taxon>Spirurina</taxon>
        <taxon>Spiruromorpha</taxon>
        <taxon>Filarioidea</taxon>
        <taxon>Onchocercidae</taxon>
        <taxon>Loa</taxon>
    </lineage>
</organism>
<dbReference type="PANTHER" id="PTHR10408:SF7">
    <property type="entry name" value="DIACYLGLYCEROL O-ACYLTRANSFERASE 1"/>
    <property type="match status" value="1"/>
</dbReference>
<dbReference type="EMBL" id="JH712066">
    <property type="protein sequence ID" value="EFO21241.1"/>
    <property type="molecule type" value="Genomic_DNA"/>
</dbReference>
<dbReference type="RefSeq" id="XP_003142827.1">
    <property type="nucleotide sequence ID" value="XM_003142779.1"/>
</dbReference>
<accession>A0A1S0TWB2</accession>